<feature type="region of interest" description="Disordered" evidence="1">
    <location>
        <begin position="73"/>
        <end position="95"/>
    </location>
</feature>
<feature type="compositionally biased region" description="Polar residues" evidence="1">
    <location>
        <begin position="83"/>
        <end position="94"/>
    </location>
</feature>
<dbReference type="EMBL" id="CM003533">
    <property type="protein sequence ID" value="RCV30361.1"/>
    <property type="molecule type" value="Genomic_DNA"/>
</dbReference>
<reference evidence="2" key="1">
    <citation type="journal article" date="2012" name="Nat. Biotechnol.">
        <title>Reference genome sequence of the model plant Setaria.</title>
        <authorList>
            <person name="Bennetzen J.L."/>
            <person name="Schmutz J."/>
            <person name="Wang H."/>
            <person name="Percifield R."/>
            <person name="Hawkins J."/>
            <person name="Pontaroli A.C."/>
            <person name="Estep M."/>
            <person name="Feng L."/>
            <person name="Vaughn J.N."/>
            <person name="Grimwood J."/>
            <person name="Jenkins J."/>
            <person name="Barry K."/>
            <person name="Lindquist E."/>
            <person name="Hellsten U."/>
            <person name="Deshpande S."/>
            <person name="Wang X."/>
            <person name="Wu X."/>
            <person name="Mitros T."/>
            <person name="Triplett J."/>
            <person name="Yang X."/>
            <person name="Ye C.Y."/>
            <person name="Mauro-Herrera M."/>
            <person name="Wang L."/>
            <person name="Li P."/>
            <person name="Sharma M."/>
            <person name="Sharma R."/>
            <person name="Ronald P.C."/>
            <person name="Panaud O."/>
            <person name="Kellogg E.A."/>
            <person name="Brutnell T.P."/>
            <person name="Doust A.N."/>
            <person name="Tuskan G.A."/>
            <person name="Rokhsar D."/>
            <person name="Devos K.M."/>
        </authorList>
    </citation>
    <scope>NUCLEOTIDE SEQUENCE [LARGE SCALE GENOMIC DNA]</scope>
    <source>
        <strain evidence="2">Yugu1</strain>
    </source>
</reference>
<feature type="compositionally biased region" description="Basic and acidic residues" evidence="1">
    <location>
        <begin position="1"/>
        <end position="10"/>
    </location>
</feature>
<feature type="region of interest" description="Disordered" evidence="1">
    <location>
        <begin position="1"/>
        <end position="47"/>
    </location>
</feature>
<sequence length="176" mass="19434">MDRATRRRPESFSSTRHGRRAPPPQRAVDGGGLLCPDEGDEIHGSPGILVGESMMAGILVVESTATRIHSSDGILGAQATRRPGSTQPPSSTAVQGPPVRWNQVLLALTNQSPWWRSRLDDLEFCTHDVAGRWCHLQELEPVFFKNISAYPKLCGLLVLQACFIILKIHSRKMNLM</sequence>
<proteinExistence type="predicted"/>
<organism evidence="2">
    <name type="scientific">Setaria italica</name>
    <name type="common">Foxtail millet</name>
    <name type="synonym">Panicum italicum</name>
    <dbReference type="NCBI Taxonomy" id="4555"/>
    <lineage>
        <taxon>Eukaryota</taxon>
        <taxon>Viridiplantae</taxon>
        <taxon>Streptophyta</taxon>
        <taxon>Embryophyta</taxon>
        <taxon>Tracheophyta</taxon>
        <taxon>Spermatophyta</taxon>
        <taxon>Magnoliopsida</taxon>
        <taxon>Liliopsida</taxon>
        <taxon>Poales</taxon>
        <taxon>Poaceae</taxon>
        <taxon>PACMAD clade</taxon>
        <taxon>Panicoideae</taxon>
        <taxon>Panicodae</taxon>
        <taxon>Paniceae</taxon>
        <taxon>Cenchrinae</taxon>
        <taxon>Setaria</taxon>
    </lineage>
</organism>
<accession>A0A368RJP1</accession>
<gene>
    <name evidence="2" type="ORF">SETIT_6G088300v2</name>
</gene>
<protein>
    <submittedName>
        <fullName evidence="2">Uncharacterized protein</fullName>
    </submittedName>
</protein>
<evidence type="ECO:0000256" key="1">
    <source>
        <dbReference type="SAM" id="MobiDB-lite"/>
    </source>
</evidence>
<evidence type="ECO:0000313" key="2">
    <source>
        <dbReference type="EMBL" id="RCV30361.1"/>
    </source>
</evidence>
<name>A0A368RJP1_SETIT</name>
<reference evidence="2" key="2">
    <citation type="submission" date="2015-07" db="EMBL/GenBank/DDBJ databases">
        <authorList>
            <person name="Noorani M."/>
        </authorList>
    </citation>
    <scope>NUCLEOTIDE SEQUENCE</scope>
    <source>
        <strain evidence="2">Yugu1</strain>
    </source>
</reference>
<dbReference type="AlphaFoldDB" id="A0A368RJP1"/>